<dbReference type="Proteomes" id="UP001281130">
    <property type="component" value="Unassembled WGS sequence"/>
</dbReference>
<evidence type="ECO:0000313" key="3">
    <source>
        <dbReference type="Proteomes" id="UP001281130"/>
    </source>
</evidence>
<gene>
    <name evidence="2" type="ORF">SIL72_03655</name>
</gene>
<proteinExistence type="predicted"/>
<evidence type="ECO:0000313" key="2">
    <source>
        <dbReference type="EMBL" id="MDX5893121.1"/>
    </source>
</evidence>
<evidence type="ECO:0000256" key="1">
    <source>
        <dbReference type="SAM" id="MobiDB-lite"/>
    </source>
</evidence>
<protein>
    <submittedName>
        <fullName evidence="2">Uncharacterized protein</fullName>
    </submittedName>
</protein>
<name>A0AB35T0G2_RUBRA</name>
<feature type="region of interest" description="Disordered" evidence="1">
    <location>
        <begin position="43"/>
        <end position="80"/>
    </location>
</feature>
<sequence>MLSQARSIAIGSDRSRQLDRLPGALSYFCIRRSRAIWSSSLPSTKRAFPRKATPEMLRVRRGSRSRFLTQSERSRPPERT</sequence>
<comment type="caution">
    <text evidence="2">The sequence shown here is derived from an EMBL/GenBank/DDBJ whole genome shotgun (WGS) entry which is preliminary data.</text>
</comment>
<dbReference type="EMBL" id="JAWXXX010000001">
    <property type="protein sequence ID" value="MDX5893121.1"/>
    <property type="molecule type" value="Genomic_DNA"/>
</dbReference>
<reference evidence="2" key="1">
    <citation type="submission" date="2023-11" db="EMBL/GenBank/DDBJ databases">
        <title>MicrobeMod: A computational toolkit for identifying prokaryotic methylation and restriction-modification with nanopore sequencing.</title>
        <authorList>
            <person name="Crits-Christoph A."/>
            <person name="Kang S.C."/>
            <person name="Lee H."/>
            <person name="Ostrov N."/>
        </authorList>
    </citation>
    <scope>NUCLEOTIDE SEQUENCE</scope>
    <source>
        <strain evidence="2">ATCC 51242</strain>
    </source>
</reference>
<dbReference type="AlphaFoldDB" id="A0AB35T0G2"/>
<organism evidence="2 3">
    <name type="scientific">Rubrobacter radiotolerans</name>
    <name type="common">Arthrobacter radiotolerans</name>
    <dbReference type="NCBI Taxonomy" id="42256"/>
    <lineage>
        <taxon>Bacteria</taxon>
        <taxon>Bacillati</taxon>
        <taxon>Actinomycetota</taxon>
        <taxon>Rubrobacteria</taxon>
        <taxon>Rubrobacterales</taxon>
        <taxon>Rubrobacteraceae</taxon>
        <taxon>Rubrobacter</taxon>
    </lineage>
</organism>
<accession>A0AB35T0G2</accession>